<comment type="caution">
    <text evidence="1">The sequence shown here is derived from an EMBL/GenBank/DDBJ whole genome shotgun (WGS) entry which is preliminary data.</text>
</comment>
<sequence>MSAPPNIWRRLGKQLNGKARRLECRAILAHVFMRDIRRRTAAFEKPRSVKVCRAADILIQCTYSTDLAKANMAAICSLQWGRSMPLENALSDEDAGLCFQPRGLPVSAQKRGSQGGGGG</sequence>
<dbReference type="EMBL" id="VXIS01000300">
    <property type="protein sequence ID" value="KAA8894930.1"/>
    <property type="molecule type" value="Genomic_DNA"/>
</dbReference>
<dbReference type="AlphaFoldDB" id="A0A5J5EHN4"/>
<reference evidence="1 2" key="1">
    <citation type="submission" date="2019-09" db="EMBL/GenBank/DDBJ databases">
        <title>Draft genome of the ectomycorrhizal ascomycete Sphaerosporella brunnea.</title>
        <authorList>
            <consortium name="DOE Joint Genome Institute"/>
            <person name="Benucci G.M."/>
            <person name="Marozzi G."/>
            <person name="Antonielli L."/>
            <person name="Sanchez S."/>
            <person name="Marco P."/>
            <person name="Wang X."/>
            <person name="Falini L.B."/>
            <person name="Barry K."/>
            <person name="Haridas S."/>
            <person name="Lipzen A."/>
            <person name="Labutti K."/>
            <person name="Grigoriev I.V."/>
            <person name="Murat C."/>
            <person name="Martin F."/>
            <person name="Albertini E."/>
            <person name="Donnini D."/>
            <person name="Bonito G."/>
        </authorList>
    </citation>
    <scope>NUCLEOTIDE SEQUENCE [LARGE SCALE GENOMIC DNA]</scope>
    <source>
        <strain evidence="1 2">Sb_GMNB300</strain>
    </source>
</reference>
<name>A0A5J5EHN4_9PEZI</name>
<protein>
    <submittedName>
        <fullName evidence="1">Uncharacterized protein</fullName>
    </submittedName>
</protein>
<organism evidence="1 2">
    <name type="scientific">Sphaerosporella brunnea</name>
    <dbReference type="NCBI Taxonomy" id="1250544"/>
    <lineage>
        <taxon>Eukaryota</taxon>
        <taxon>Fungi</taxon>
        <taxon>Dikarya</taxon>
        <taxon>Ascomycota</taxon>
        <taxon>Pezizomycotina</taxon>
        <taxon>Pezizomycetes</taxon>
        <taxon>Pezizales</taxon>
        <taxon>Pyronemataceae</taxon>
        <taxon>Sphaerosporella</taxon>
    </lineage>
</organism>
<evidence type="ECO:0000313" key="2">
    <source>
        <dbReference type="Proteomes" id="UP000326924"/>
    </source>
</evidence>
<proteinExistence type="predicted"/>
<accession>A0A5J5EHN4</accession>
<keyword evidence="2" id="KW-1185">Reference proteome</keyword>
<gene>
    <name evidence="1" type="ORF">FN846DRAFT_894618</name>
</gene>
<dbReference type="InParanoid" id="A0A5J5EHN4"/>
<evidence type="ECO:0000313" key="1">
    <source>
        <dbReference type="EMBL" id="KAA8894930.1"/>
    </source>
</evidence>
<dbReference type="Proteomes" id="UP000326924">
    <property type="component" value="Unassembled WGS sequence"/>
</dbReference>